<dbReference type="GO" id="GO:0016020">
    <property type="term" value="C:membrane"/>
    <property type="evidence" value="ECO:0007669"/>
    <property type="project" value="InterPro"/>
</dbReference>
<protein>
    <submittedName>
        <fullName evidence="2">Porin</fullName>
    </submittedName>
</protein>
<comment type="caution">
    <text evidence="2">The sequence shown here is derived from an EMBL/GenBank/DDBJ whole genome shotgun (WGS) entry which is preliminary data.</text>
</comment>
<dbReference type="SUPFAM" id="SSF56935">
    <property type="entry name" value="Porins"/>
    <property type="match status" value="1"/>
</dbReference>
<dbReference type="EMBL" id="SISK01000005">
    <property type="protein sequence ID" value="TBN40510.1"/>
    <property type="molecule type" value="Genomic_DNA"/>
</dbReference>
<keyword evidence="3" id="KW-1185">Reference proteome</keyword>
<name>A0A4Q9G0B4_9RHOB</name>
<dbReference type="AlphaFoldDB" id="A0A4Q9G0B4"/>
<evidence type="ECO:0000313" key="2">
    <source>
        <dbReference type="EMBL" id="TBN40510.1"/>
    </source>
</evidence>
<dbReference type="Gene3D" id="2.40.160.10">
    <property type="entry name" value="Porin"/>
    <property type="match status" value="1"/>
</dbReference>
<dbReference type="Pfam" id="PF13609">
    <property type="entry name" value="Porin_4"/>
    <property type="match status" value="1"/>
</dbReference>
<dbReference type="Proteomes" id="UP000293520">
    <property type="component" value="Unassembled WGS sequence"/>
</dbReference>
<accession>A0A4Q9G0B4</accession>
<proteinExistence type="predicted"/>
<dbReference type="GO" id="GO:0015288">
    <property type="term" value="F:porin activity"/>
    <property type="evidence" value="ECO:0007669"/>
    <property type="project" value="InterPro"/>
</dbReference>
<dbReference type="InterPro" id="IPR018247">
    <property type="entry name" value="EF_Hand_1_Ca_BS"/>
</dbReference>
<reference evidence="2 3" key="1">
    <citation type="submission" date="2019-02" db="EMBL/GenBank/DDBJ databases">
        <title>Paracoccus subflavus sp. nov., isolated from marine sediment of the Pacific Ocean.</title>
        <authorList>
            <person name="Zhang G."/>
        </authorList>
    </citation>
    <scope>NUCLEOTIDE SEQUENCE [LARGE SCALE GENOMIC DNA]</scope>
    <source>
        <strain evidence="2 3">GY0581</strain>
    </source>
</reference>
<evidence type="ECO:0000259" key="1">
    <source>
        <dbReference type="Pfam" id="PF13609"/>
    </source>
</evidence>
<dbReference type="InterPro" id="IPR033900">
    <property type="entry name" value="Gram_neg_porin_domain"/>
</dbReference>
<organism evidence="2 3">
    <name type="scientific">Paracoccus subflavus</name>
    <dbReference type="NCBI Taxonomy" id="2528244"/>
    <lineage>
        <taxon>Bacteria</taxon>
        <taxon>Pseudomonadati</taxon>
        <taxon>Pseudomonadota</taxon>
        <taxon>Alphaproteobacteria</taxon>
        <taxon>Rhodobacterales</taxon>
        <taxon>Paracoccaceae</taxon>
        <taxon>Paracoccus</taxon>
    </lineage>
</organism>
<gene>
    <name evidence="2" type="ORF">EYE42_08970</name>
</gene>
<dbReference type="PROSITE" id="PS00018">
    <property type="entry name" value="EF_HAND_1"/>
    <property type="match status" value="1"/>
</dbReference>
<feature type="domain" description="Porin" evidence="1">
    <location>
        <begin position="67"/>
        <end position="384"/>
    </location>
</feature>
<dbReference type="OrthoDB" id="7326315at2"/>
<dbReference type="InterPro" id="IPR023614">
    <property type="entry name" value="Porin_dom_sf"/>
</dbReference>
<evidence type="ECO:0000313" key="3">
    <source>
        <dbReference type="Proteomes" id="UP000293520"/>
    </source>
</evidence>
<sequence>MRKPHCFGHERVWPLCITGRTKAAGLARFRCIAEPDGGNRQHTQGGNAGLGIRETRGNLTMKKALIASTALILTAGVAAADVTISGYGRTGIIYQENTDAQDARGVNETQIVSRLRMNIDAATSSEQGVDFGARFRLQWDQNSSSRGSQGELNAGKLFVTSSGLTVEVGNVDTAFDTAGLLYASELGSYDRDLVRRGTFFAYDSDRYNNQLAQAIVDVNGDGIIDGNDVEELSTYNGIAARYSIAGATVRVSYIDPDQSGLIADDEELGFSVDYKWNDRLELSGAYVMDGGGVEDNDILFLGGRYAVMENARVGLNYIDASNDSDADVGDTFTLYGDYTLADGLTNIEAYVANNDDEDNESDNAYGIGVNYDLGGARLGASVQRGYDERVTADMGVRFDF</sequence>